<dbReference type="CDD" id="cd02933">
    <property type="entry name" value="OYE_like_FMN"/>
    <property type="match status" value="1"/>
</dbReference>
<feature type="region of interest" description="Disordered" evidence="8">
    <location>
        <begin position="302"/>
        <end position="322"/>
    </location>
</feature>
<protein>
    <recommendedName>
        <fullName evidence="7">Mitogen-activated protein kinase</fullName>
        <ecNumber evidence="7">2.7.11.24</ecNumber>
    </recommendedName>
</protein>
<feature type="region of interest" description="Disordered" evidence="8">
    <location>
        <begin position="480"/>
        <end position="528"/>
    </location>
</feature>
<feature type="region of interest" description="Disordered" evidence="8">
    <location>
        <begin position="432"/>
        <end position="468"/>
    </location>
</feature>
<dbReference type="OrthoDB" id="76756at2759"/>
<dbReference type="InterPro" id="IPR011009">
    <property type="entry name" value="Kinase-like_dom_sf"/>
</dbReference>
<accession>A0A9W6TPT8</accession>
<organism evidence="10 11">
    <name type="scientific">Phytophthora fragariaefolia</name>
    <dbReference type="NCBI Taxonomy" id="1490495"/>
    <lineage>
        <taxon>Eukaryota</taxon>
        <taxon>Sar</taxon>
        <taxon>Stramenopiles</taxon>
        <taxon>Oomycota</taxon>
        <taxon>Peronosporomycetes</taxon>
        <taxon>Peronosporales</taxon>
        <taxon>Peronosporaceae</taxon>
        <taxon>Phytophthora</taxon>
    </lineage>
</organism>
<dbReference type="AlphaFoldDB" id="A0A9W6TPT8"/>
<dbReference type="InterPro" id="IPR003527">
    <property type="entry name" value="MAP_kinase_CS"/>
</dbReference>
<gene>
    <name evidence="10" type="ORF">Pfra01_000122400</name>
</gene>
<dbReference type="PROSITE" id="PS00108">
    <property type="entry name" value="PROTEIN_KINASE_ST"/>
    <property type="match status" value="1"/>
</dbReference>
<keyword evidence="5 6" id="KW-0067">ATP-binding</keyword>
<reference evidence="10" key="1">
    <citation type="submission" date="2023-04" db="EMBL/GenBank/DDBJ databases">
        <title>Phytophthora fragariaefolia NBRC 109709.</title>
        <authorList>
            <person name="Ichikawa N."/>
            <person name="Sato H."/>
            <person name="Tonouchi N."/>
        </authorList>
    </citation>
    <scope>NUCLEOTIDE SEQUENCE</scope>
    <source>
        <strain evidence="10">NBRC 109709</strain>
    </source>
</reference>
<dbReference type="Gene3D" id="3.20.20.70">
    <property type="entry name" value="Aldolase class I"/>
    <property type="match status" value="1"/>
</dbReference>
<dbReference type="EC" id="2.7.11.24" evidence="7"/>
<dbReference type="GO" id="GO:0005524">
    <property type="term" value="F:ATP binding"/>
    <property type="evidence" value="ECO:0007669"/>
    <property type="project" value="UniProtKB-UniRule"/>
</dbReference>
<dbReference type="InterPro" id="IPR001155">
    <property type="entry name" value="OxRdtase_FMN_N"/>
</dbReference>
<dbReference type="PANTHER" id="PTHR24055">
    <property type="entry name" value="MITOGEN-ACTIVATED PROTEIN KINASE"/>
    <property type="match status" value="1"/>
</dbReference>
<feature type="compositionally biased region" description="Basic and acidic residues" evidence="8">
    <location>
        <begin position="432"/>
        <end position="446"/>
    </location>
</feature>
<feature type="domain" description="Protein kinase" evidence="9">
    <location>
        <begin position="603"/>
        <end position="903"/>
    </location>
</feature>
<dbReference type="FunFam" id="1.10.510.10:FF:000040">
    <property type="entry name" value="Mitogen-activated protein kinase"/>
    <property type="match status" value="1"/>
</dbReference>
<comment type="cofactor">
    <cofactor evidence="7">
        <name>Mg(2+)</name>
        <dbReference type="ChEBI" id="CHEBI:18420"/>
    </cofactor>
</comment>
<dbReference type="Pfam" id="PF00069">
    <property type="entry name" value="Pkinase"/>
    <property type="match status" value="1"/>
</dbReference>
<evidence type="ECO:0000313" key="11">
    <source>
        <dbReference type="Proteomes" id="UP001165121"/>
    </source>
</evidence>
<dbReference type="FunFam" id="3.30.200.20:FF:000961">
    <property type="entry name" value="Mitogen-activated protein kinase"/>
    <property type="match status" value="1"/>
</dbReference>
<dbReference type="InterPro" id="IPR050117">
    <property type="entry name" value="MAPK"/>
</dbReference>
<dbReference type="SUPFAM" id="SSF56112">
    <property type="entry name" value="Protein kinase-like (PK-like)"/>
    <property type="match status" value="1"/>
</dbReference>
<dbReference type="PROSITE" id="PS00107">
    <property type="entry name" value="PROTEIN_KINASE_ATP"/>
    <property type="match status" value="1"/>
</dbReference>
<dbReference type="GO" id="GO:0010181">
    <property type="term" value="F:FMN binding"/>
    <property type="evidence" value="ECO:0007669"/>
    <property type="project" value="InterPro"/>
</dbReference>
<keyword evidence="1 7" id="KW-0723">Serine/threonine-protein kinase</keyword>
<feature type="compositionally biased region" description="Acidic residues" evidence="8">
    <location>
        <begin position="510"/>
        <end position="521"/>
    </location>
</feature>
<evidence type="ECO:0000256" key="5">
    <source>
        <dbReference type="ARBA" id="ARBA00022840"/>
    </source>
</evidence>
<evidence type="ECO:0000256" key="7">
    <source>
        <dbReference type="RuleBase" id="RU361165"/>
    </source>
</evidence>
<dbReference type="PROSITE" id="PS50011">
    <property type="entry name" value="PROTEIN_KINASE_DOM"/>
    <property type="match status" value="1"/>
</dbReference>
<keyword evidence="11" id="KW-1185">Reference proteome</keyword>
<evidence type="ECO:0000256" key="2">
    <source>
        <dbReference type="ARBA" id="ARBA00022679"/>
    </source>
</evidence>
<feature type="compositionally biased region" description="Low complexity" evidence="8">
    <location>
        <begin position="482"/>
        <end position="493"/>
    </location>
</feature>
<keyword evidence="2 7" id="KW-0808">Transferase</keyword>
<keyword evidence="7" id="KW-0460">Magnesium</keyword>
<evidence type="ECO:0000256" key="1">
    <source>
        <dbReference type="ARBA" id="ARBA00022527"/>
    </source>
</evidence>
<dbReference type="InterPro" id="IPR013785">
    <property type="entry name" value="Aldolase_TIM"/>
</dbReference>
<dbReference type="Gene3D" id="3.30.200.20">
    <property type="entry name" value="Phosphorylase Kinase, domain 1"/>
    <property type="match status" value="1"/>
</dbReference>
<feature type="binding site" evidence="6">
    <location>
        <position position="634"/>
    </location>
    <ligand>
        <name>ATP</name>
        <dbReference type="ChEBI" id="CHEBI:30616"/>
    </ligand>
</feature>
<evidence type="ECO:0000256" key="4">
    <source>
        <dbReference type="ARBA" id="ARBA00022777"/>
    </source>
</evidence>
<evidence type="ECO:0000256" key="8">
    <source>
        <dbReference type="SAM" id="MobiDB-lite"/>
    </source>
</evidence>
<dbReference type="InterPro" id="IPR017441">
    <property type="entry name" value="Protein_kinase_ATP_BS"/>
</dbReference>
<dbReference type="GO" id="GO:0004707">
    <property type="term" value="F:MAP kinase activity"/>
    <property type="evidence" value="ECO:0007669"/>
    <property type="project" value="UniProtKB-EC"/>
</dbReference>
<dbReference type="Pfam" id="PF00724">
    <property type="entry name" value="Oxidored_FMN"/>
    <property type="match status" value="1"/>
</dbReference>
<name>A0A9W6TPT8_9STRA</name>
<evidence type="ECO:0000256" key="6">
    <source>
        <dbReference type="PROSITE-ProRule" id="PRU10141"/>
    </source>
</evidence>
<feature type="compositionally biased region" description="Acidic residues" evidence="8">
    <location>
        <begin position="310"/>
        <end position="321"/>
    </location>
</feature>
<proteinExistence type="inferred from homology"/>
<dbReference type="Proteomes" id="UP001165121">
    <property type="component" value="Unassembled WGS sequence"/>
</dbReference>
<dbReference type="InterPro" id="IPR008271">
    <property type="entry name" value="Ser/Thr_kinase_AS"/>
</dbReference>
<evidence type="ECO:0000259" key="9">
    <source>
        <dbReference type="PROSITE" id="PS50011"/>
    </source>
</evidence>
<dbReference type="SUPFAM" id="SSF51395">
    <property type="entry name" value="FMN-linked oxidoreductases"/>
    <property type="match status" value="1"/>
</dbReference>
<dbReference type="PROSITE" id="PS01351">
    <property type="entry name" value="MAPK"/>
    <property type="match status" value="1"/>
</dbReference>
<dbReference type="CDD" id="cd07834">
    <property type="entry name" value="STKc_MAPK"/>
    <property type="match status" value="1"/>
</dbReference>
<sequence>MTTAKLFTPLTLGGKKDPVQLLHRVVMAPLTRLRTGEEGVQTALGVEYYAQRATPGGLIIAEATNITPTGRGSWGSPGIFAPEQIEAWGHVTREVHAKGGKMFLQLWHTGRIGHPLNQPGGILPVSSSSKLENIRAGKKIVTHEGRKEPVPPRALETSEIPGIVADYRTAAENAIAAGFDGVELHAANGYLLEQFLHDGINDRTDQYGGSVENRARFLFEALEAILEGLDSSKVGIRLSPFGGSFGDKDSDPVATYSYVLRKLNDYDLAYAHLIEPRGYHVRNPLAPEKGSARQFRDLAAADQRAQVARDEDEADDEDADADERASQLLRLAAADEKTLAQWLQTLDACISRLAVQAEETQGCLADGASWSPVTEPAKIVPMFGDEGRRSSVLVTRERDHNLSSISFTSSECSNNNYIEGDIPAEEIRAARKEAALDGEEESKLPPDEQAQGYDGEAGVVPASEEGGELPTERAVEYCCTPGYQSSGSSNSYGVDNNATDEKGSNNQEDNQGEDDSEEDSVAGDLATQNSVAPYKSAVLAGRGVSAYEYTKNSSTSSVTNGRGRLPRAAFGATTSSSGLFPTLRPQIHSFNANGQVFTLDTRYQLVKPIGNGAYGAVIAVKDVVNGGDNLAVKKITNIFEDLVDAKRILREVRLLGHFNHKNITRLLDLSPPPSRKQFDDMYIITELMETDLHQVIYSMQPMSDDHVKYFLYQMLCALHHIHSAGVLHRDMKPSNILLNANCDLKVCDFGLARGGVSEMQDLLQPGELTEYVVTRWYRAPEIMLNCLHYTTAIDVWAVGCIFAEMLLREPLFPGNDYLHQLKLIIKFLGTPKQEDIAFVKNTKALRFLTKLAISKPKKWRDVFAGSGTENAASVDAIDLLSQMLLFNPEKRISVDAALRHPYLATFFDENDLVLSSPFDFSFDLPDDQLSKDALINLLCEDIEQFHPPVPTSIAPMPLSTAASRFFRMGMTASAS</sequence>
<comment type="similarity">
    <text evidence="7">Belongs to the protein kinase superfamily. Ser/Thr protein kinase family. MAP kinase subfamily.</text>
</comment>
<evidence type="ECO:0000256" key="3">
    <source>
        <dbReference type="ARBA" id="ARBA00022741"/>
    </source>
</evidence>
<comment type="catalytic activity">
    <reaction evidence="7">
        <text>L-threonyl-[protein] + ATP = O-phospho-L-threonyl-[protein] + ADP + H(+)</text>
        <dbReference type="Rhea" id="RHEA:46608"/>
        <dbReference type="Rhea" id="RHEA-COMP:11060"/>
        <dbReference type="Rhea" id="RHEA-COMP:11605"/>
        <dbReference type="ChEBI" id="CHEBI:15378"/>
        <dbReference type="ChEBI" id="CHEBI:30013"/>
        <dbReference type="ChEBI" id="CHEBI:30616"/>
        <dbReference type="ChEBI" id="CHEBI:61977"/>
        <dbReference type="ChEBI" id="CHEBI:456216"/>
        <dbReference type="EC" id="2.7.11.24"/>
    </reaction>
</comment>
<comment type="activity regulation">
    <text evidence="7">Activated by threonine and tyrosine phosphorylation.</text>
</comment>
<keyword evidence="3 6" id="KW-0547">Nucleotide-binding</keyword>
<keyword evidence="4 7" id="KW-0418">Kinase</keyword>
<dbReference type="SMART" id="SM00220">
    <property type="entry name" value="S_TKc"/>
    <property type="match status" value="1"/>
</dbReference>
<dbReference type="Gene3D" id="1.10.510.10">
    <property type="entry name" value="Transferase(Phosphotransferase) domain 1"/>
    <property type="match status" value="1"/>
</dbReference>
<comment type="caution">
    <text evidence="10">The sequence shown here is derived from an EMBL/GenBank/DDBJ whole genome shotgun (WGS) entry which is preliminary data.</text>
</comment>
<evidence type="ECO:0000313" key="10">
    <source>
        <dbReference type="EMBL" id="GMF17439.1"/>
    </source>
</evidence>
<dbReference type="GO" id="GO:0016491">
    <property type="term" value="F:oxidoreductase activity"/>
    <property type="evidence" value="ECO:0007669"/>
    <property type="project" value="InterPro"/>
</dbReference>
<dbReference type="EMBL" id="BSXT01000092">
    <property type="protein sequence ID" value="GMF17439.1"/>
    <property type="molecule type" value="Genomic_DNA"/>
</dbReference>
<dbReference type="InterPro" id="IPR000719">
    <property type="entry name" value="Prot_kinase_dom"/>
</dbReference>